<accession>A0AAN7ZVH7</accession>
<feature type="compositionally biased region" description="Polar residues" evidence="1">
    <location>
        <begin position="77"/>
        <end position="102"/>
    </location>
</feature>
<gene>
    <name evidence="2" type="ORF">LTR97_002170</name>
</gene>
<feature type="region of interest" description="Disordered" evidence="1">
    <location>
        <begin position="1"/>
        <end position="102"/>
    </location>
</feature>
<organism evidence="2 3">
    <name type="scientific">Elasticomyces elasticus</name>
    <dbReference type="NCBI Taxonomy" id="574655"/>
    <lineage>
        <taxon>Eukaryota</taxon>
        <taxon>Fungi</taxon>
        <taxon>Dikarya</taxon>
        <taxon>Ascomycota</taxon>
        <taxon>Pezizomycotina</taxon>
        <taxon>Dothideomycetes</taxon>
        <taxon>Dothideomycetidae</taxon>
        <taxon>Mycosphaerellales</taxon>
        <taxon>Teratosphaeriaceae</taxon>
        <taxon>Elasticomyces</taxon>
    </lineage>
</organism>
<feature type="compositionally biased region" description="Polar residues" evidence="1">
    <location>
        <begin position="37"/>
        <end position="46"/>
    </location>
</feature>
<dbReference type="Proteomes" id="UP001310594">
    <property type="component" value="Unassembled WGS sequence"/>
</dbReference>
<protein>
    <submittedName>
        <fullName evidence="2">Uncharacterized protein</fullName>
    </submittedName>
</protein>
<reference evidence="2" key="1">
    <citation type="submission" date="2023-08" db="EMBL/GenBank/DDBJ databases">
        <title>Black Yeasts Isolated from many extreme environments.</title>
        <authorList>
            <person name="Coleine C."/>
            <person name="Stajich J.E."/>
            <person name="Selbmann L."/>
        </authorList>
    </citation>
    <scope>NUCLEOTIDE SEQUENCE</scope>
    <source>
        <strain evidence="2">CCFEE 5810</strain>
    </source>
</reference>
<proteinExistence type="predicted"/>
<feature type="region of interest" description="Disordered" evidence="1">
    <location>
        <begin position="135"/>
        <end position="216"/>
    </location>
</feature>
<evidence type="ECO:0000313" key="3">
    <source>
        <dbReference type="Proteomes" id="UP001310594"/>
    </source>
</evidence>
<evidence type="ECO:0000256" key="1">
    <source>
        <dbReference type="SAM" id="MobiDB-lite"/>
    </source>
</evidence>
<comment type="caution">
    <text evidence="2">The sequence shown here is derived from an EMBL/GenBank/DDBJ whole genome shotgun (WGS) entry which is preliminary data.</text>
</comment>
<sequence length="216" mass="23795">MADRLAAFPLSSLPLNDPYNSIAAPPGLRLIPEQRYTAPTQAQQGNLYKPEPNDQPGHPNAPNGSRGPTGGRIANALSDSGNALSSGGYQVSDDSTGIRSSRSSLDTMYYERLEEGLLQQSRDARDDLWSQSKLTNQALRDPPTGHSQGFHEDNGKPQRGPPTRARPHRWPFMDEPEESYVQAQDTAIEMGRSTDRGLAGSATRKRRPSSAKRWWK</sequence>
<feature type="compositionally biased region" description="Basic residues" evidence="1">
    <location>
        <begin position="203"/>
        <end position="216"/>
    </location>
</feature>
<name>A0AAN7ZVH7_9PEZI</name>
<dbReference type="EMBL" id="JAVRQU010000003">
    <property type="protein sequence ID" value="KAK5705056.1"/>
    <property type="molecule type" value="Genomic_DNA"/>
</dbReference>
<evidence type="ECO:0000313" key="2">
    <source>
        <dbReference type="EMBL" id="KAK5705056.1"/>
    </source>
</evidence>
<dbReference type="AlphaFoldDB" id="A0AAN7ZVH7"/>